<evidence type="ECO:0000313" key="1">
    <source>
        <dbReference type="EMBL" id="HJH11912.1"/>
    </source>
</evidence>
<name>A0A921T5W1_9BACL</name>
<dbReference type="EMBL" id="DYTV01000129">
    <property type="protein sequence ID" value="HJH11912.1"/>
    <property type="molecule type" value="Genomic_DNA"/>
</dbReference>
<proteinExistence type="predicted"/>
<comment type="caution">
    <text evidence="1">The sequence shown here is derived from an EMBL/GenBank/DDBJ whole genome shotgun (WGS) entry which is preliminary data.</text>
</comment>
<organism evidence="1 2">
    <name type="scientific">Metalysinibacillus jejuensis</name>
    <dbReference type="NCBI Taxonomy" id="914327"/>
    <lineage>
        <taxon>Bacteria</taxon>
        <taxon>Bacillati</taxon>
        <taxon>Bacillota</taxon>
        <taxon>Bacilli</taxon>
        <taxon>Bacillales</taxon>
        <taxon>Caryophanaceae</taxon>
        <taxon>Metalysinibacillus</taxon>
    </lineage>
</organism>
<dbReference type="Proteomes" id="UP000700212">
    <property type="component" value="Unassembled WGS sequence"/>
</dbReference>
<dbReference type="AlphaFoldDB" id="A0A921T5W1"/>
<reference evidence="1" key="1">
    <citation type="journal article" date="2021" name="PeerJ">
        <title>Extensive microbial diversity within the chicken gut microbiome revealed by metagenomics and culture.</title>
        <authorList>
            <person name="Gilroy R."/>
            <person name="Ravi A."/>
            <person name="Getino M."/>
            <person name="Pursley I."/>
            <person name="Horton D.L."/>
            <person name="Alikhan N.F."/>
            <person name="Baker D."/>
            <person name="Gharbi K."/>
            <person name="Hall N."/>
            <person name="Watson M."/>
            <person name="Adriaenssens E.M."/>
            <person name="Foster-Nyarko E."/>
            <person name="Jarju S."/>
            <person name="Secka A."/>
            <person name="Antonio M."/>
            <person name="Oren A."/>
            <person name="Chaudhuri R.R."/>
            <person name="La Ragione R."/>
            <person name="Hildebrand F."/>
            <person name="Pallen M.J."/>
        </authorList>
    </citation>
    <scope>NUCLEOTIDE SEQUENCE</scope>
    <source>
        <strain evidence="1">CHK160-4876</strain>
    </source>
</reference>
<sequence length="52" mass="6018">MKRYLKKCKLISNRGSEDGEYAYCEGHLFMHFDGATIDARAQAPNFVQFTEE</sequence>
<gene>
    <name evidence="1" type="ORF">K8V30_09555</name>
</gene>
<reference evidence="1" key="2">
    <citation type="submission" date="2021-09" db="EMBL/GenBank/DDBJ databases">
        <authorList>
            <person name="Gilroy R."/>
        </authorList>
    </citation>
    <scope>NUCLEOTIDE SEQUENCE</scope>
    <source>
        <strain evidence="1">CHK160-4876</strain>
    </source>
</reference>
<protein>
    <submittedName>
        <fullName evidence="1">Uncharacterized protein</fullName>
    </submittedName>
</protein>
<accession>A0A921T5W1</accession>
<evidence type="ECO:0000313" key="2">
    <source>
        <dbReference type="Proteomes" id="UP000700212"/>
    </source>
</evidence>